<dbReference type="AlphaFoldDB" id="A0A246JSU5"/>
<reference evidence="2 3" key="1">
    <citation type="journal article" date="2010" name="Int. J. Syst. Evol. Microbiol.">
        <title>Sphingopyxis bauzanensis sp. nov., a psychrophilic bacterium isolated from soil.</title>
        <authorList>
            <person name="Zhang D.C."/>
            <person name="Liu H.C."/>
            <person name="Xin Y.H."/>
            <person name="Zhou Y.G."/>
            <person name="Schinner F."/>
            <person name="Margesin R."/>
        </authorList>
    </citation>
    <scope>NUCLEOTIDE SEQUENCE [LARGE SCALE GENOMIC DNA]</scope>
    <source>
        <strain evidence="2 3">DSM 22271</strain>
    </source>
</reference>
<feature type="transmembrane region" description="Helical" evidence="1">
    <location>
        <begin position="12"/>
        <end position="33"/>
    </location>
</feature>
<evidence type="ECO:0000313" key="3">
    <source>
        <dbReference type="Proteomes" id="UP000197361"/>
    </source>
</evidence>
<keyword evidence="1" id="KW-0472">Membrane</keyword>
<comment type="caution">
    <text evidence="2">The sequence shown here is derived from an EMBL/GenBank/DDBJ whole genome shotgun (WGS) entry which is preliminary data.</text>
</comment>
<name>A0A246JSU5_9SPHN</name>
<dbReference type="EMBL" id="NISK01000003">
    <property type="protein sequence ID" value="OWQ96081.1"/>
    <property type="molecule type" value="Genomic_DNA"/>
</dbReference>
<dbReference type="Proteomes" id="UP000197361">
    <property type="component" value="Unassembled WGS sequence"/>
</dbReference>
<keyword evidence="1" id="KW-0812">Transmembrane</keyword>
<keyword evidence="3" id="KW-1185">Reference proteome</keyword>
<dbReference type="RefSeq" id="WP_088442174.1">
    <property type="nucleotide sequence ID" value="NZ_BMMC01000001.1"/>
</dbReference>
<evidence type="ECO:0000313" key="2">
    <source>
        <dbReference type="EMBL" id="OWQ96081.1"/>
    </source>
</evidence>
<protein>
    <recommendedName>
        <fullName evidence="4">Nitrogen fixation protein FixH</fullName>
    </recommendedName>
</protein>
<gene>
    <name evidence="2" type="ORF">CDQ92_15260</name>
</gene>
<dbReference type="OrthoDB" id="1495896at2"/>
<dbReference type="Pfam" id="PF05751">
    <property type="entry name" value="FixH"/>
    <property type="match status" value="1"/>
</dbReference>
<proteinExistence type="predicted"/>
<evidence type="ECO:0000256" key="1">
    <source>
        <dbReference type="SAM" id="Phobius"/>
    </source>
</evidence>
<evidence type="ECO:0008006" key="4">
    <source>
        <dbReference type="Google" id="ProtNLM"/>
    </source>
</evidence>
<keyword evidence="1" id="KW-1133">Transmembrane helix</keyword>
<sequence>MKNEFTGKHMAVIIVSGFGIIISVNLFMATLAVRGFGGVVVENSYVASQEFNGWLEAAKRQKALGWNAQMLMSENNHLLVKTTGIPDGVTIKAIARRPLGKPDTTPLSFIESTPDNFVSLKPLAAGRWIVRLTLSAPDGRTWASEEQMP</sequence>
<organism evidence="2 3">
    <name type="scientific">Sphingopyxis bauzanensis</name>
    <dbReference type="NCBI Taxonomy" id="651663"/>
    <lineage>
        <taxon>Bacteria</taxon>
        <taxon>Pseudomonadati</taxon>
        <taxon>Pseudomonadota</taxon>
        <taxon>Alphaproteobacteria</taxon>
        <taxon>Sphingomonadales</taxon>
        <taxon>Sphingomonadaceae</taxon>
        <taxon>Sphingopyxis</taxon>
    </lineage>
</organism>
<accession>A0A246JSU5</accession>
<dbReference type="InterPro" id="IPR008620">
    <property type="entry name" value="FixH"/>
</dbReference>